<organism evidence="7 8">
    <name type="scientific">Varroa destructor</name>
    <name type="common">Honeybee mite</name>
    <dbReference type="NCBI Taxonomy" id="109461"/>
    <lineage>
        <taxon>Eukaryota</taxon>
        <taxon>Metazoa</taxon>
        <taxon>Ecdysozoa</taxon>
        <taxon>Arthropoda</taxon>
        <taxon>Chelicerata</taxon>
        <taxon>Arachnida</taxon>
        <taxon>Acari</taxon>
        <taxon>Parasitiformes</taxon>
        <taxon>Mesostigmata</taxon>
        <taxon>Gamasina</taxon>
        <taxon>Dermanyssoidea</taxon>
        <taxon>Varroidae</taxon>
        <taxon>Varroa</taxon>
    </lineage>
</organism>
<dbReference type="AlphaFoldDB" id="A0A7M7KTR2"/>
<reference evidence="7" key="1">
    <citation type="submission" date="2021-01" db="UniProtKB">
        <authorList>
            <consortium name="EnsemblMetazoa"/>
        </authorList>
    </citation>
    <scope>IDENTIFICATION</scope>
</reference>
<dbReference type="GeneID" id="111254712"/>
<dbReference type="EnsemblMetazoa" id="XM_022815852">
    <property type="protein sequence ID" value="XP_022671587"/>
    <property type="gene ID" value="LOC111254712"/>
</dbReference>
<comment type="function">
    <text evidence="4">May be involved in photoreceptor outer segment disk morphogenesis.</text>
</comment>
<proteinExistence type="predicted"/>
<evidence type="ECO:0000256" key="4">
    <source>
        <dbReference type="ARBA" id="ARBA00024819"/>
    </source>
</evidence>
<accession>A0A7M7KTR2</accession>
<dbReference type="RefSeq" id="XP_022671587.1">
    <property type="nucleotide sequence ID" value="XM_022815852.1"/>
</dbReference>
<dbReference type="InParanoid" id="A0A7M7KTR2"/>
<dbReference type="PANTHER" id="PTHR33958">
    <property type="entry name" value="PROTEIN C8ORF37"/>
    <property type="match status" value="1"/>
</dbReference>
<dbReference type="Pfam" id="PF14996">
    <property type="entry name" value="RMP"/>
    <property type="match status" value="1"/>
</dbReference>
<dbReference type="OrthoDB" id="259905at2759"/>
<dbReference type="Proteomes" id="UP000594260">
    <property type="component" value="Unplaced"/>
</dbReference>
<dbReference type="PANTHER" id="PTHR33958:SF1">
    <property type="entry name" value="CILIA- AND FLAGELLA-ASSOCIATED PROTEIN 418"/>
    <property type="match status" value="1"/>
</dbReference>
<protein>
    <recommendedName>
        <fullName evidence="5">Cilia- and flagella-associated protein 418</fullName>
    </recommendedName>
</protein>
<evidence type="ECO:0000256" key="1">
    <source>
        <dbReference type="ARBA" id="ARBA00004437"/>
    </source>
</evidence>
<evidence type="ECO:0000313" key="7">
    <source>
        <dbReference type="EnsemblMetazoa" id="XP_022671587"/>
    </source>
</evidence>
<dbReference type="EnsemblMetazoa" id="XM_022815842">
    <property type="protein sequence ID" value="XP_022671577"/>
    <property type="gene ID" value="LOC111254712"/>
</dbReference>
<dbReference type="GO" id="GO:0001917">
    <property type="term" value="C:photoreceptor inner segment"/>
    <property type="evidence" value="ECO:0007669"/>
    <property type="project" value="UniProtKB-SubCell"/>
</dbReference>
<dbReference type="OMA" id="DADTHNE"/>
<evidence type="ECO:0000256" key="2">
    <source>
        <dbReference type="ARBA" id="ARBA00004496"/>
    </source>
</evidence>
<evidence type="ECO:0000256" key="5">
    <source>
        <dbReference type="ARBA" id="ARBA00026215"/>
    </source>
</evidence>
<dbReference type="GO" id="GO:0005829">
    <property type="term" value="C:cytosol"/>
    <property type="evidence" value="ECO:0007669"/>
    <property type="project" value="TreeGrafter"/>
</dbReference>
<evidence type="ECO:0000256" key="6">
    <source>
        <dbReference type="SAM" id="MobiDB-lite"/>
    </source>
</evidence>
<keyword evidence="8" id="KW-1185">Reference proteome</keyword>
<name>A0A7M7KTR2_VARDE</name>
<dbReference type="RefSeq" id="XP_022671577.1">
    <property type="nucleotide sequence ID" value="XM_022815842.1"/>
</dbReference>
<keyword evidence="3" id="KW-0963">Cytoplasm</keyword>
<feature type="region of interest" description="Disordered" evidence="6">
    <location>
        <begin position="17"/>
        <end position="37"/>
    </location>
</feature>
<dbReference type="KEGG" id="vde:111254712"/>
<dbReference type="InterPro" id="IPR029239">
    <property type="entry name" value="CFAP418"/>
</dbReference>
<comment type="subcellular location">
    <subcellularLocation>
        <location evidence="2">Cytoplasm</location>
    </subcellularLocation>
    <subcellularLocation>
        <location evidence="1">Photoreceptor inner segment</location>
    </subcellularLocation>
</comment>
<sequence>MLADEIEQLVTELLQEQASDADTHNEARPSLKDHFSRESGKCAPAYLGGSFLKAGISRTGVIRACSRLRCASCDITVAAFSDLRWQPDMDYLFLRNHAPGEALRKKLAPAPGARAYACQCRWVSLNGGQAVTPASLGFRWFCVDGEHCEF</sequence>
<evidence type="ECO:0000313" key="8">
    <source>
        <dbReference type="Proteomes" id="UP000594260"/>
    </source>
</evidence>
<feature type="compositionally biased region" description="Basic and acidic residues" evidence="6">
    <location>
        <begin position="21"/>
        <end position="37"/>
    </location>
</feature>
<dbReference type="RefSeq" id="XP_022671595.1">
    <property type="nucleotide sequence ID" value="XM_022815860.1"/>
</dbReference>
<dbReference type="EnsemblMetazoa" id="XM_022815860">
    <property type="protein sequence ID" value="XP_022671595"/>
    <property type="gene ID" value="LOC111254712"/>
</dbReference>
<evidence type="ECO:0000256" key="3">
    <source>
        <dbReference type="ARBA" id="ARBA00022490"/>
    </source>
</evidence>